<feature type="transmembrane region" description="Helical" evidence="1">
    <location>
        <begin position="199"/>
        <end position="216"/>
    </location>
</feature>
<organism evidence="2 3">
    <name type="scientific">Chitinophaga rupis</name>
    <dbReference type="NCBI Taxonomy" id="573321"/>
    <lineage>
        <taxon>Bacteria</taxon>
        <taxon>Pseudomonadati</taxon>
        <taxon>Bacteroidota</taxon>
        <taxon>Chitinophagia</taxon>
        <taxon>Chitinophagales</taxon>
        <taxon>Chitinophagaceae</taxon>
        <taxon>Chitinophaga</taxon>
    </lineage>
</organism>
<dbReference type="InterPro" id="IPR009003">
    <property type="entry name" value="Peptidase_S1_PA"/>
</dbReference>
<feature type="transmembrane region" description="Helical" evidence="1">
    <location>
        <begin position="6"/>
        <end position="28"/>
    </location>
</feature>
<accession>A0A1H8DTB1</accession>
<keyword evidence="1" id="KW-1133">Transmembrane helix</keyword>
<dbReference type="EMBL" id="FOBB01000008">
    <property type="protein sequence ID" value="SEN09778.1"/>
    <property type="molecule type" value="Genomic_DNA"/>
</dbReference>
<gene>
    <name evidence="2" type="ORF">SAMN04488505_10879</name>
</gene>
<dbReference type="Proteomes" id="UP000198984">
    <property type="component" value="Unassembled WGS sequence"/>
</dbReference>
<dbReference type="OrthoDB" id="6286374at2"/>
<keyword evidence="1" id="KW-0472">Membrane</keyword>
<proteinExistence type="predicted"/>
<protein>
    <recommendedName>
        <fullName evidence="4">Trypsin-like peptidase domain-containing protein</fullName>
    </recommendedName>
</protein>
<keyword evidence="3" id="KW-1185">Reference proteome</keyword>
<dbReference type="AlphaFoldDB" id="A0A1H8DTB1"/>
<dbReference type="RefSeq" id="WP_089918662.1">
    <property type="nucleotide sequence ID" value="NZ_FOBB01000008.1"/>
</dbReference>
<feature type="transmembrane region" description="Helical" evidence="1">
    <location>
        <begin position="415"/>
        <end position="433"/>
    </location>
</feature>
<evidence type="ECO:0008006" key="4">
    <source>
        <dbReference type="Google" id="ProtNLM"/>
    </source>
</evidence>
<evidence type="ECO:0000256" key="1">
    <source>
        <dbReference type="SAM" id="Phobius"/>
    </source>
</evidence>
<dbReference type="STRING" id="573321.SAMN04488505_10879"/>
<reference evidence="2 3" key="1">
    <citation type="submission" date="2016-10" db="EMBL/GenBank/DDBJ databases">
        <authorList>
            <person name="de Groot N.N."/>
        </authorList>
    </citation>
    <scope>NUCLEOTIDE SEQUENCE [LARGE SCALE GENOMIC DNA]</scope>
    <source>
        <strain evidence="2 3">DSM 21039</strain>
    </source>
</reference>
<name>A0A1H8DTB1_9BACT</name>
<dbReference type="SUPFAM" id="SSF50494">
    <property type="entry name" value="Trypsin-like serine proteases"/>
    <property type="match status" value="1"/>
</dbReference>
<sequence>MFDSPVLNVVIGLTLIYLLYSLLASLLGELLSTTFNLRSLLLRVALERMLNDGYYARRDKWRNRWSAIVNAVRWFFLFPNSDFKNSLAGRFYEHPSIKYLAKAERRSPFAETRPSYLTDVYFVSTFIRMLIEMGMGNTDDEKIASALKLNTLHMQPRTAKNVTGIYQEAKGDTAAFKEGLRRWYNETMDRANGWYKRKMQFLLLLIGLLLSILFNVDTIRITKLLARDPDARSEMVKMSIAIANDTTIENVITDKDSLRRAAILDSGYAHVQRDIEDAGLLLGLGWNFDQLSSPIEYKVVHKKTPKLSDGLLELDAAAKSVRVADSMHRASEERNCWAVKTLLPEIKQTDRQILDIKMAALQGSIKDTSKVKELRGKKDTLLKLLDARKEMLANDSLEFAALGYIICNTFKDLRLLGFLLTALMISLGAPFWFDLLKKLVSLRGAGVRPEPSDNEVLVKKVLPDANAPAVVVAAEVTPLFATVQDEFVWKYRASLLALPSVRAVFTFYDNDGNCKVQVNVTEAAAEQEVRDLLTKLGINPVPGWLLVKVTGIPRSNAPLHAVGNFNNMAFAHGSLSCILKDSTNEDRFVLSCWHVLKGDTDFDALFIRHPLVVNNTNTIIADLEVGGILNTLDYGLARCRPNMPVITNDWLIEKLELSTPFKHRLVETDDIKKHITLRYFDVETQAAANGIIYAVCPEVQVDYRDKSRMVQDVIVLQQGLNTVLPISQPGNSGALLFDAKNDAIGMIIAGDENYTYAIKLSNFFNLHKEKSFA</sequence>
<keyword evidence="1" id="KW-0812">Transmembrane</keyword>
<evidence type="ECO:0000313" key="3">
    <source>
        <dbReference type="Proteomes" id="UP000198984"/>
    </source>
</evidence>
<evidence type="ECO:0000313" key="2">
    <source>
        <dbReference type="EMBL" id="SEN09778.1"/>
    </source>
</evidence>